<accession>A0A8J6ASM3</accession>
<sequence length="72" mass="7728">MRGATPGKKAATLQQKNVEAKIKKNKWKTLANGNDGSTGATSASSEAKDLGNEETLMNKVEVKVKMPEELKP</sequence>
<organism evidence="2 3">
    <name type="scientific">Galemys pyrenaicus</name>
    <name type="common">Iberian desman</name>
    <name type="synonym">Pyrenean desman</name>
    <dbReference type="NCBI Taxonomy" id="202257"/>
    <lineage>
        <taxon>Eukaryota</taxon>
        <taxon>Metazoa</taxon>
        <taxon>Chordata</taxon>
        <taxon>Craniata</taxon>
        <taxon>Vertebrata</taxon>
        <taxon>Euteleostomi</taxon>
        <taxon>Mammalia</taxon>
        <taxon>Eutheria</taxon>
        <taxon>Laurasiatheria</taxon>
        <taxon>Eulipotyphla</taxon>
        <taxon>Talpidae</taxon>
        <taxon>Galemys</taxon>
    </lineage>
</organism>
<evidence type="ECO:0000313" key="2">
    <source>
        <dbReference type="EMBL" id="KAG8521905.1"/>
    </source>
</evidence>
<reference evidence="2" key="1">
    <citation type="journal article" date="2021" name="Evol. Appl.">
        <title>The genome of the Pyrenean desman and the effects of bottlenecks and inbreeding on the genomic landscape of an endangered species.</title>
        <authorList>
            <person name="Escoda L."/>
            <person name="Castresana J."/>
        </authorList>
    </citation>
    <scope>NUCLEOTIDE SEQUENCE</scope>
    <source>
        <strain evidence="2">IBE-C5619</strain>
    </source>
</reference>
<name>A0A8J6ASM3_GALPY</name>
<keyword evidence="3" id="KW-1185">Reference proteome</keyword>
<comment type="caution">
    <text evidence="2">The sequence shown here is derived from an EMBL/GenBank/DDBJ whole genome shotgun (WGS) entry which is preliminary data.</text>
</comment>
<protein>
    <submittedName>
        <fullName evidence="2">Mortality factor 4-like protein 1</fullName>
    </submittedName>
</protein>
<gene>
    <name evidence="2" type="ORF">J0S82_000186</name>
</gene>
<feature type="compositionally biased region" description="Basic and acidic residues" evidence="1">
    <location>
        <begin position="60"/>
        <end position="72"/>
    </location>
</feature>
<dbReference type="Proteomes" id="UP000700334">
    <property type="component" value="Unassembled WGS sequence"/>
</dbReference>
<dbReference type="EMBL" id="JAGFMF010011456">
    <property type="protein sequence ID" value="KAG8521905.1"/>
    <property type="molecule type" value="Genomic_DNA"/>
</dbReference>
<proteinExistence type="predicted"/>
<dbReference type="AlphaFoldDB" id="A0A8J6ASM3"/>
<evidence type="ECO:0000313" key="3">
    <source>
        <dbReference type="Proteomes" id="UP000700334"/>
    </source>
</evidence>
<feature type="region of interest" description="Disordered" evidence="1">
    <location>
        <begin position="29"/>
        <end position="72"/>
    </location>
</feature>
<evidence type="ECO:0000256" key="1">
    <source>
        <dbReference type="SAM" id="MobiDB-lite"/>
    </source>
</evidence>